<dbReference type="GO" id="GO:0003824">
    <property type="term" value="F:catalytic activity"/>
    <property type="evidence" value="ECO:0007669"/>
    <property type="project" value="InterPro"/>
</dbReference>
<gene>
    <name evidence="1" type="ORF">SEVIR_7G247500v2</name>
</gene>
<dbReference type="Gene3D" id="3.40.140.20">
    <property type="match status" value="1"/>
</dbReference>
<evidence type="ECO:0000313" key="2">
    <source>
        <dbReference type="Proteomes" id="UP000298652"/>
    </source>
</evidence>
<dbReference type="InterPro" id="IPR024051">
    <property type="entry name" value="AICAR_Tfase_dup_dom_sf"/>
</dbReference>
<dbReference type="Gramene" id="TKW06552">
    <property type="protein sequence ID" value="TKW06552"/>
    <property type="gene ID" value="SEVIR_7G247500v2"/>
</dbReference>
<sequence length="87" mass="9367">MAIWSVIEIEPWCASSTNEALKSEPELAWNDAVEEPCQNGIGTIAQPGGSRRDGAAVGCCKPATGTACRSSSRDWKELMSGFRDLKH</sequence>
<protein>
    <submittedName>
        <fullName evidence="1">Uncharacterized protein</fullName>
    </submittedName>
</protein>
<accession>A0A4U6TW98</accession>
<dbReference type="InterPro" id="IPR016193">
    <property type="entry name" value="Cytidine_deaminase-like"/>
</dbReference>
<keyword evidence="2" id="KW-1185">Reference proteome</keyword>
<name>A0A4U6TW98_SETVI</name>
<organism evidence="1 2">
    <name type="scientific">Setaria viridis</name>
    <name type="common">Green bristlegrass</name>
    <name type="synonym">Setaria italica subsp. viridis</name>
    <dbReference type="NCBI Taxonomy" id="4556"/>
    <lineage>
        <taxon>Eukaryota</taxon>
        <taxon>Viridiplantae</taxon>
        <taxon>Streptophyta</taxon>
        <taxon>Embryophyta</taxon>
        <taxon>Tracheophyta</taxon>
        <taxon>Spermatophyta</taxon>
        <taxon>Magnoliopsida</taxon>
        <taxon>Liliopsida</taxon>
        <taxon>Poales</taxon>
        <taxon>Poaceae</taxon>
        <taxon>PACMAD clade</taxon>
        <taxon>Panicoideae</taxon>
        <taxon>Panicodae</taxon>
        <taxon>Paniceae</taxon>
        <taxon>Cenchrinae</taxon>
        <taxon>Setaria</taxon>
    </lineage>
</organism>
<dbReference type="Proteomes" id="UP000298652">
    <property type="component" value="Chromosome 7"/>
</dbReference>
<dbReference type="AlphaFoldDB" id="A0A4U6TW98"/>
<evidence type="ECO:0000313" key="1">
    <source>
        <dbReference type="EMBL" id="TKW06552.1"/>
    </source>
</evidence>
<reference evidence="1" key="1">
    <citation type="submission" date="2019-03" db="EMBL/GenBank/DDBJ databases">
        <title>WGS assembly of Setaria viridis.</title>
        <authorList>
            <person name="Huang P."/>
            <person name="Jenkins J."/>
            <person name="Grimwood J."/>
            <person name="Barry K."/>
            <person name="Healey A."/>
            <person name="Mamidi S."/>
            <person name="Sreedasyam A."/>
            <person name="Shu S."/>
            <person name="Feldman M."/>
            <person name="Wu J."/>
            <person name="Yu Y."/>
            <person name="Chen C."/>
            <person name="Johnson J."/>
            <person name="Rokhsar D."/>
            <person name="Baxter I."/>
            <person name="Schmutz J."/>
            <person name="Brutnell T."/>
            <person name="Kellogg E."/>
        </authorList>
    </citation>
    <scope>NUCLEOTIDE SEQUENCE [LARGE SCALE GENOMIC DNA]</scope>
</reference>
<dbReference type="EMBL" id="CM016558">
    <property type="protein sequence ID" value="TKW06552.1"/>
    <property type="molecule type" value="Genomic_DNA"/>
</dbReference>
<proteinExistence type="predicted"/>
<dbReference type="SUPFAM" id="SSF53927">
    <property type="entry name" value="Cytidine deaminase-like"/>
    <property type="match status" value="1"/>
</dbReference>